<dbReference type="GO" id="GO:0043138">
    <property type="term" value="F:3'-5' DNA helicase activity"/>
    <property type="evidence" value="ECO:0007669"/>
    <property type="project" value="UniProtKB-EC"/>
</dbReference>
<dbReference type="RefSeq" id="WP_123740699.1">
    <property type="nucleotide sequence ID" value="NZ_RKHQ01000002.1"/>
</dbReference>
<dbReference type="InterPro" id="IPR014016">
    <property type="entry name" value="UvrD-like_ATP-bd"/>
</dbReference>
<sequence length="775" mass="83430">MAQIILGPHPKLDGSVKKAAYTFLEKIQTDDSAPGLHIEPIAGSLDPRVRTGRVDQFYRAVLVKLQGQADTATYVYLGTYPHDEAIAKAKTSSITINPLNGVAELVTLTPPVSPAAATPTYDPSVRARSDEAPAAAPRRPSTGPEYPVLGSRGLGLSDLRALGFAEEFARAAMAIRTQDDLLDLAANEAPASWQGEAVLDLAFGASVAEVRLRYGFTSEAEQEDGDEATPDIELAGDPAVDSDVLRALERPASRMEFQLIDPGAAGNEELRAAIEDGDFAAWRTFLHPQQRAYAERSRNGAFRLTGGAGTGKTVVLLHRARHLANQDPRARLVLTTFNRTLANGLRTQLESLDATLTPAALGEAGVCVAGVDQLVHRVLSSAGEQALGAGSSQQGAVQRVLGDRTPRILDSTSPSAWVEAIALVPELPAHLARSAFFEAEYGLVILPARITKVEEYLAARRPGRGVALTRSMRRLVWQVVSHYRASAAAAGTTDWDEKALIAATFLDGEVANGRQRPADHVLVDEAQDLTPSRLLFLRALVSPGRNDLFLAEDAHQRIYGRPVVLSRLGIAIRGRSRRLWLNYRTTLQNLRYALGVLEAEDVAFEDTEGEVVDTSGYRSSRRGPSPRRLGLRSLAEEYDTVSDLAREWIEAGVEPADIGILCVSTYAGTKLVGALQERGVAAKLVDRDAVPSTGLVTVMTMHRAKGMEFPRAVLFGANAAATIGAKDHSTLTEDERAENDLLVRSVLYVAATRARDELVVIWHGEPHPALPAVAG</sequence>
<dbReference type="Proteomes" id="UP000275356">
    <property type="component" value="Unassembled WGS sequence"/>
</dbReference>
<evidence type="ECO:0000256" key="5">
    <source>
        <dbReference type="ARBA" id="ARBA00023235"/>
    </source>
</evidence>
<evidence type="ECO:0000256" key="7">
    <source>
        <dbReference type="ARBA" id="ARBA00034808"/>
    </source>
</evidence>
<dbReference type="Pfam" id="PF00580">
    <property type="entry name" value="UvrD-helicase"/>
    <property type="match status" value="1"/>
</dbReference>
<accession>A0A3N2D2T7</accession>
<feature type="domain" description="UvrD-like helicase ATP-binding" evidence="11">
    <location>
        <begin position="285"/>
        <end position="620"/>
    </location>
</feature>
<dbReference type="GO" id="GO:0005524">
    <property type="term" value="F:ATP binding"/>
    <property type="evidence" value="ECO:0007669"/>
    <property type="project" value="UniProtKB-UniRule"/>
</dbReference>
<dbReference type="EMBL" id="RKHQ01000002">
    <property type="protein sequence ID" value="ROR93804.1"/>
    <property type="molecule type" value="Genomic_DNA"/>
</dbReference>
<evidence type="ECO:0000256" key="4">
    <source>
        <dbReference type="ARBA" id="ARBA00022840"/>
    </source>
</evidence>
<dbReference type="GO" id="GO:0016887">
    <property type="term" value="F:ATP hydrolysis activity"/>
    <property type="evidence" value="ECO:0007669"/>
    <property type="project" value="RHEA"/>
</dbReference>
<evidence type="ECO:0000256" key="9">
    <source>
        <dbReference type="PROSITE-ProRule" id="PRU00560"/>
    </source>
</evidence>
<dbReference type="AlphaFoldDB" id="A0A3N2D2T7"/>
<comment type="catalytic activity">
    <reaction evidence="6">
        <text>Couples ATP hydrolysis with the unwinding of duplex DNA by translocating in the 3'-5' direction.</text>
        <dbReference type="EC" id="5.6.2.4"/>
    </reaction>
</comment>
<comment type="caution">
    <text evidence="12">The sequence shown here is derived from an EMBL/GenBank/DDBJ whole genome shotgun (WGS) entry which is preliminary data.</text>
</comment>
<feature type="binding site" evidence="9">
    <location>
        <begin position="306"/>
        <end position="313"/>
    </location>
    <ligand>
        <name>ATP</name>
        <dbReference type="ChEBI" id="CHEBI:30616"/>
    </ligand>
</feature>
<dbReference type="GO" id="GO:0005829">
    <property type="term" value="C:cytosol"/>
    <property type="evidence" value="ECO:0007669"/>
    <property type="project" value="TreeGrafter"/>
</dbReference>
<dbReference type="InterPro" id="IPR000212">
    <property type="entry name" value="DNA_helicase_UvrD/REP"/>
</dbReference>
<dbReference type="Gene3D" id="3.40.50.300">
    <property type="entry name" value="P-loop containing nucleotide triphosphate hydrolases"/>
    <property type="match status" value="2"/>
</dbReference>
<dbReference type="OrthoDB" id="9787585at2"/>
<organism evidence="12 13">
    <name type="scientific">Salana multivorans</name>
    <dbReference type="NCBI Taxonomy" id="120377"/>
    <lineage>
        <taxon>Bacteria</taxon>
        <taxon>Bacillati</taxon>
        <taxon>Actinomycetota</taxon>
        <taxon>Actinomycetes</taxon>
        <taxon>Micrococcales</taxon>
        <taxon>Beutenbergiaceae</taxon>
        <taxon>Salana</taxon>
    </lineage>
</organism>
<evidence type="ECO:0000256" key="2">
    <source>
        <dbReference type="ARBA" id="ARBA00022801"/>
    </source>
</evidence>
<evidence type="ECO:0000256" key="10">
    <source>
        <dbReference type="SAM" id="MobiDB-lite"/>
    </source>
</evidence>
<reference evidence="12 13" key="1">
    <citation type="submission" date="2018-11" db="EMBL/GenBank/DDBJ databases">
        <title>Sequencing the genomes of 1000 actinobacteria strains.</title>
        <authorList>
            <person name="Klenk H.-P."/>
        </authorList>
    </citation>
    <scope>NUCLEOTIDE SEQUENCE [LARGE SCALE GENOMIC DNA]</scope>
    <source>
        <strain evidence="12 13">DSM 13521</strain>
    </source>
</reference>
<name>A0A3N2D2T7_9MICO</name>
<comment type="catalytic activity">
    <reaction evidence="8">
        <text>ATP + H2O = ADP + phosphate + H(+)</text>
        <dbReference type="Rhea" id="RHEA:13065"/>
        <dbReference type="ChEBI" id="CHEBI:15377"/>
        <dbReference type="ChEBI" id="CHEBI:15378"/>
        <dbReference type="ChEBI" id="CHEBI:30616"/>
        <dbReference type="ChEBI" id="CHEBI:43474"/>
        <dbReference type="ChEBI" id="CHEBI:456216"/>
        <dbReference type="EC" id="5.6.2.4"/>
    </reaction>
</comment>
<keyword evidence="13" id="KW-1185">Reference proteome</keyword>
<dbReference type="Pfam" id="PF13361">
    <property type="entry name" value="UvrD_C"/>
    <property type="match status" value="1"/>
</dbReference>
<keyword evidence="3 9" id="KW-0347">Helicase</keyword>
<dbReference type="EC" id="5.6.2.4" evidence="7"/>
<evidence type="ECO:0000256" key="6">
    <source>
        <dbReference type="ARBA" id="ARBA00034617"/>
    </source>
</evidence>
<protein>
    <recommendedName>
        <fullName evidence="7">DNA 3'-5' helicase</fullName>
        <ecNumber evidence="7">5.6.2.4</ecNumber>
    </recommendedName>
</protein>
<dbReference type="GO" id="GO:0000725">
    <property type="term" value="P:recombinational repair"/>
    <property type="evidence" value="ECO:0007669"/>
    <property type="project" value="TreeGrafter"/>
</dbReference>
<dbReference type="InterPro" id="IPR027417">
    <property type="entry name" value="P-loop_NTPase"/>
</dbReference>
<dbReference type="PANTHER" id="PTHR11070">
    <property type="entry name" value="UVRD / RECB / PCRA DNA HELICASE FAMILY MEMBER"/>
    <property type="match status" value="1"/>
</dbReference>
<dbReference type="PANTHER" id="PTHR11070:SF45">
    <property type="entry name" value="DNA 3'-5' HELICASE"/>
    <property type="match status" value="1"/>
</dbReference>
<evidence type="ECO:0000256" key="1">
    <source>
        <dbReference type="ARBA" id="ARBA00022741"/>
    </source>
</evidence>
<dbReference type="InterPro" id="IPR014017">
    <property type="entry name" value="DNA_helicase_UvrD-like_C"/>
</dbReference>
<evidence type="ECO:0000256" key="3">
    <source>
        <dbReference type="ARBA" id="ARBA00022806"/>
    </source>
</evidence>
<feature type="region of interest" description="Disordered" evidence="10">
    <location>
        <begin position="114"/>
        <end position="149"/>
    </location>
</feature>
<gene>
    <name evidence="12" type="ORF">EDD28_3232</name>
</gene>
<proteinExistence type="predicted"/>
<dbReference type="PROSITE" id="PS51198">
    <property type="entry name" value="UVRD_HELICASE_ATP_BIND"/>
    <property type="match status" value="1"/>
</dbReference>
<evidence type="ECO:0000259" key="11">
    <source>
        <dbReference type="PROSITE" id="PS51198"/>
    </source>
</evidence>
<evidence type="ECO:0000313" key="12">
    <source>
        <dbReference type="EMBL" id="ROR93804.1"/>
    </source>
</evidence>
<dbReference type="SUPFAM" id="SSF52540">
    <property type="entry name" value="P-loop containing nucleoside triphosphate hydrolases"/>
    <property type="match status" value="1"/>
</dbReference>
<evidence type="ECO:0000256" key="8">
    <source>
        <dbReference type="ARBA" id="ARBA00048988"/>
    </source>
</evidence>
<keyword evidence="5" id="KW-0413">Isomerase</keyword>
<keyword evidence="2 9" id="KW-0378">Hydrolase</keyword>
<dbReference type="GO" id="GO:0003677">
    <property type="term" value="F:DNA binding"/>
    <property type="evidence" value="ECO:0007669"/>
    <property type="project" value="InterPro"/>
</dbReference>
<keyword evidence="1 9" id="KW-0547">Nucleotide-binding</keyword>
<evidence type="ECO:0000313" key="13">
    <source>
        <dbReference type="Proteomes" id="UP000275356"/>
    </source>
</evidence>
<keyword evidence="4 9" id="KW-0067">ATP-binding</keyword>